<name>A0A8J9YL86_9NEOP</name>
<dbReference type="AlphaFoldDB" id="A0A8J9YL86"/>
<dbReference type="InterPro" id="IPR017970">
    <property type="entry name" value="Homeobox_CS"/>
</dbReference>
<reference evidence="9" key="1">
    <citation type="submission" date="2021-12" db="EMBL/GenBank/DDBJ databases">
        <authorList>
            <person name="Martin H S."/>
        </authorList>
    </citation>
    <scope>NUCLEOTIDE SEQUENCE</scope>
</reference>
<evidence type="ECO:0000256" key="4">
    <source>
        <dbReference type="ARBA" id="ARBA00023242"/>
    </source>
</evidence>
<gene>
    <name evidence="9" type="ORF">BINO364_LOCUS15735</name>
</gene>
<dbReference type="Proteomes" id="UP000838878">
    <property type="component" value="Chromosome 9"/>
</dbReference>
<dbReference type="EMBL" id="OV170229">
    <property type="protein sequence ID" value="CAH0730800.1"/>
    <property type="molecule type" value="Genomic_DNA"/>
</dbReference>
<proteinExistence type="predicted"/>
<dbReference type="PANTHER" id="PTHR24340">
    <property type="entry name" value="HOMEOBOX PROTEIN NKX"/>
    <property type="match status" value="1"/>
</dbReference>
<evidence type="ECO:0000313" key="9">
    <source>
        <dbReference type="EMBL" id="CAH0730800.1"/>
    </source>
</evidence>
<evidence type="ECO:0000313" key="10">
    <source>
        <dbReference type="Proteomes" id="UP000838878"/>
    </source>
</evidence>
<organism evidence="9 10">
    <name type="scientific">Brenthis ino</name>
    <name type="common">lesser marbled fritillary</name>
    <dbReference type="NCBI Taxonomy" id="405034"/>
    <lineage>
        <taxon>Eukaryota</taxon>
        <taxon>Metazoa</taxon>
        <taxon>Ecdysozoa</taxon>
        <taxon>Arthropoda</taxon>
        <taxon>Hexapoda</taxon>
        <taxon>Insecta</taxon>
        <taxon>Pterygota</taxon>
        <taxon>Neoptera</taxon>
        <taxon>Endopterygota</taxon>
        <taxon>Lepidoptera</taxon>
        <taxon>Glossata</taxon>
        <taxon>Ditrysia</taxon>
        <taxon>Papilionoidea</taxon>
        <taxon>Nymphalidae</taxon>
        <taxon>Heliconiinae</taxon>
        <taxon>Argynnini</taxon>
        <taxon>Brenthis</taxon>
    </lineage>
</organism>
<feature type="domain" description="Homeobox" evidence="8">
    <location>
        <begin position="157"/>
        <end position="217"/>
    </location>
</feature>
<dbReference type="PROSITE" id="PS00027">
    <property type="entry name" value="HOMEOBOX_1"/>
    <property type="match status" value="1"/>
</dbReference>
<keyword evidence="2 5" id="KW-0238">DNA-binding</keyword>
<feature type="region of interest" description="Disordered" evidence="7">
    <location>
        <begin position="214"/>
        <end position="243"/>
    </location>
</feature>
<evidence type="ECO:0000256" key="6">
    <source>
        <dbReference type="RuleBase" id="RU000682"/>
    </source>
</evidence>
<evidence type="ECO:0000256" key="1">
    <source>
        <dbReference type="ARBA" id="ARBA00004123"/>
    </source>
</evidence>
<dbReference type="GO" id="GO:0000978">
    <property type="term" value="F:RNA polymerase II cis-regulatory region sequence-specific DNA binding"/>
    <property type="evidence" value="ECO:0007669"/>
    <property type="project" value="TreeGrafter"/>
</dbReference>
<keyword evidence="4 5" id="KW-0539">Nucleus</keyword>
<keyword evidence="3 5" id="KW-0371">Homeobox</keyword>
<accession>A0A8J9YL86</accession>
<evidence type="ECO:0000256" key="5">
    <source>
        <dbReference type="PROSITE-ProRule" id="PRU00108"/>
    </source>
</evidence>
<dbReference type="InterPro" id="IPR001356">
    <property type="entry name" value="HD"/>
</dbReference>
<feature type="non-terminal residue" evidence="9">
    <location>
        <position position="243"/>
    </location>
</feature>
<keyword evidence="10" id="KW-1185">Reference proteome</keyword>
<dbReference type="GO" id="GO:0005634">
    <property type="term" value="C:nucleus"/>
    <property type="evidence" value="ECO:0007669"/>
    <property type="project" value="UniProtKB-SubCell"/>
</dbReference>
<dbReference type="OrthoDB" id="6159439at2759"/>
<dbReference type="SMART" id="SM00389">
    <property type="entry name" value="HOX"/>
    <property type="match status" value="1"/>
</dbReference>
<feature type="compositionally biased region" description="Acidic residues" evidence="7">
    <location>
        <begin position="231"/>
        <end position="243"/>
    </location>
</feature>
<evidence type="ECO:0000256" key="7">
    <source>
        <dbReference type="SAM" id="MobiDB-lite"/>
    </source>
</evidence>
<dbReference type="Gene3D" id="1.10.10.60">
    <property type="entry name" value="Homeodomain-like"/>
    <property type="match status" value="1"/>
</dbReference>
<dbReference type="PROSITE" id="PS50071">
    <property type="entry name" value="HOMEOBOX_2"/>
    <property type="match status" value="1"/>
</dbReference>
<dbReference type="GO" id="GO:0000981">
    <property type="term" value="F:DNA-binding transcription factor activity, RNA polymerase II-specific"/>
    <property type="evidence" value="ECO:0007669"/>
    <property type="project" value="InterPro"/>
</dbReference>
<dbReference type="InterPro" id="IPR020479">
    <property type="entry name" value="HD_metazoa"/>
</dbReference>
<evidence type="ECO:0000259" key="8">
    <source>
        <dbReference type="PROSITE" id="PS50071"/>
    </source>
</evidence>
<evidence type="ECO:0000256" key="2">
    <source>
        <dbReference type="ARBA" id="ARBA00023125"/>
    </source>
</evidence>
<feature type="DNA-binding region" description="Homeobox" evidence="5">
    <location>
        <begin position="159"/>
        <end position="218"/>
    </location>
</feature>
<dbReference type="InterPro" id="IPR009057">
    <property type="entry name" value="Homeodomain-like_sf"/>
</dbReference>
<dbReference type="PRINTS" id="PR00024">
    <property type="entry name" value="HOMEOBOX"/>
</dbReference>
<comment type="subcellular location">
    <subcellularLocation>
        <location evidence="1 5 6">Nucleus</location>
    </subcellularLocation>
</comment>
<protein>
    <recommendedName>
        <fullName evidence="8">Homeobox domain-containing protein</fullName>
    </recommendedName>
</protein>
<dbReference type="SUPFAM" id="SSF46689">
    <property type="entry name" value="Homeodomain-like"/>
    <property type="match status" value="1"/>
</dbReference>
<sequence>MCACRQKSSFLIDDILSDAKKPHKPSSTLKSESQTVSQEKKVPVKYNDLETKFNVITEVDRELELTRMKANLEQRRNTYPLYPTPIKANVPWPYKVKGYPMDARHISFYSDPMLKSDQILRNQLAVNRFMPTSYSLRQPYGFDRAPSCCNPWWGVGIRRKGGQVRFSAAQTSALERRFRASKYLSPDERRMLAVSLRLSDRQVKTWFQNRRAKWRRTTPESADAGSPPTAEESDDEVQIADED</sequence>
<dbReference type="InterPro" id="IPR050394">
    <property type="entry name" value="Homeobox_NK-like"/>
</dbReference>
<dbReference type="GO" id="GO:0030154">
    <property type="term" value="P:cell differentiation"/>
    <property type="evidence" value="ECO:0007669"/>
    <property type="project" value="TreeGrafter"/>
</dbReference>
<evidence type="ECO:0000256" key="3">
    <source>
        <dbReference type="ARBA" id="ARBA00023155"/>
    </source>
</evidence>
<dbReference type="CDD" id="cd00086">
    <property type="entry name" value="homeodomain"/>
    <property type="match status" value="1"/>
</dbReference>
<dbReference type="Pfam" id="PF00046">
    <property type="entry name" value="Homeodomain"/>
    <property type="match status" value="1"/>
</dbReference>